<proteinExistence type="predicted"/>
<dbReference type="InterPro" id="IPR019250">
    <property type="entry name" value="DUF2227_metal-bd"/>
</dbReference>
<evidence type="ECO:0008006" key="3">
    <source>
        <dbReference type="Google" id="ProtNLM"/>
    </source>
</evidence>
<dbReference type="Pfam" id="PF09988">
    <property type="entry name" value="DUF2227"/>
    <property type="match status" value="1"/>
</dbReference>
<dbReference type="EMBL" id="LAZR01000582">
    <property type="protein sequence ID" value="KKN63689.1"/>
    <property type="molecule type" value="Genomic_DNA"/>
</dbReference>
<keyword evidence="1" id="KW-0472">Membrane</keyword>
<accession>A0A0F9S9I1</accession>
<dbReference type="PANTHER" id="PTHR39085:SF1">
    <property type="entry name" value="SLL0924 PROTEIN"/>
    <property type="match status" value="1"/>
</dbReference>
<gene>
    <name evidence="2" type="ORF">LCGC14_0499240</name>
</gene>
<name>A0A0F9S9I1_9ZZZZ</name>
<sequence length="150" mass="16632">MSSGAEHNRGALVAGGLVMLACVVTGVAFDPRLGTIAAVSFLFGVFMLSPDLDLRNSSPTKRWGPLRLLWRFYSKTHAHRGISHSMLFGTLERVLYMSSVLLLIGYCWHGFNVEFFSDVQVMAQAYPLEMLTSFTGMWVANTVHIVQDGM</sequence>
<feature type="transmembrane region" description="Helical" evidence="1">
    <location>
        <begin position="94"/>
        <end position="111"/>
    </location>
</feature>
<keyword evidence="1" id="KW-0812">Transmembrane</keyword>
<feature type="transmembrane region" description="Helical" evidence="1">
    <location>
        <begin position="12"/>
        <end position="29"/>
    </location>
</feature>
<organism evidence="2">
    <name type="scientific">marine sediment metagenome</name>
    <dbReference type="NCBI Taxonomy" id="412755"/>
    <lineage>
        <taxon>unclassified sequences</taxon>
        <taxon>metagenomes</taxon>
        <taxon>ecological metagenomes</taxon>
    </lineage>
</organism>
<feature type="transmembrane region" description="Helical" evidence="1">
    <location>
        <begin position="35"/>
        <end position="52"/>
    </location>
</feature>
<reference evidence="2" key="1">
    <citation type="journal article" date="2015" name="Nature">
        <title>Complex archaea that bridge the gap between prokaryotes and eukaryotes.</title>
        <authorList>
            <person name="Spang A."/>
            <person name="Saw J.H."/>
            <person name="Jorgensen S.L."/>
            <person name="Zaremba-Niedzwiedzka K."/>
            <person name="Martijn J."/>
            <person name="Lind A.E."/>
            <person name="van Eijk R."/>
            <person name="Schleper C."/>
            <person name="Guy L."/>
            <person name="Ettema T.J."/>
        </authorList>
    </citation>
    <scope>NUCLEOTIDE SEQUENCE</scope>
</reference>
<evidence type="ECO:0000313" key="2">
    <source>
        <dbReference type="EMBL" id="KKN63689.1"/>
    </source>
</evidence>
<keyword evidence="1" id="KW-1133">Transmembrane helix</keyword>
<dbReference type="AlphaFoldDB" id="A0A0F9S9I1"/>
<dbReference type="PANTHER" id="PTHR39085">
    <property type="entry name" value="SLL0924 PROTEIN"/>
    <property type="match status" value="1"/>
</dbReference>
<comment type="caution">
    <text evidence="2">The sequence shown here is derived from an EMBL/GenBank/DDBJ whole genome shotgun (WGS) entry which is preliminary data.</text>
</comment>
<evidence type="ECO:0000256" key="1">
    <source>
        <dbReference type="SAM" id="Phobius"/>
    </source>
</evidence>
<protein>
    <recommendedName>
        <fullName evidence="3">Metal-binding protein</fullName>
    </recommendedName>
</protein>